<sequence length="111" mass="13052">MLFLFRRRVQRAHGIVIEIRSQSGGRPPRRAVVRFTTRDGRELEAPMQIARPLEALRAGDPVLVLYDPGVPAHARLERRRGLDVGAWRRRGWWEERRWRVRALAPRNQETP</sequence>
<evidence type="ECO:0000313" key="2">
    <source>
        <dbReference type="EMBL" id="MDW5598639.1"/>
    </source>
</evidence>
<evidence type="ECO:0000313" key="3">
    <source>
        <dbReference type="Proteomes" id="UP001284601"/>
    </source>
</evidence>
<organism evidence="2 3">
    <name type="scientific">Conexibacter stalactiti</name>
    <dbReference type="NCBI Taxonomy" id="1940611"/>
    <lineage>
        <taxon>Bacteria</taxon>
        <taxon>Bacillati</taxon>
        <taxon>Actinomycetota</taxon>
        <taxon>Thermoleophilia</taxon>
        <taxon>Solirubrobacterales</taxon>
        <taxon>Conexibacteraceae</taxon>
        <taxon>Conexibacter</taxon>
    </lineage>
</organism>
<dbReference type="Proteomes" id="UP001284601">
    <property type="component" value="Unassembled WGS sequence"/>
</dbReference>
<reference evidence="3" key="1">
    <citation type="submission" date="2023-07" db="EMBL/GenBank/DDBJ databases">
        <title>Conexibacter stalactiti sp. nov., isolated from stalactites in a lava cave and emended description of the genus Conexibacter.</title>
        <authorList>
            <person name="Lee S.D."/>
        </authorList>
    </citation>
    <scope>NUCLEOTIDE SEQUENCE [LARGE SCALE GENOMIC DNA]</scope>
    <source>
        <strain evidence="3">KCTC 39840</strain>
    </source>
</reference>
<evidence type="ECO:0000259" key="1">
    <source>
        <dbReference type="Pfam" id="PF12158"/>
    </source>
</evidence>
<proteinExistence type="predicted"/>
<feature type="domain" description="DUF3592" evidence="1">
    <location>
        <begin position="14"/>
        <end position="79"/>
    </location>
</feature>
<dbReference type="RefSeq" id="WP_318601176.1">
    <property type="nucleotide sequence ID" value="NZ_JAWSTH010000160.1"/>
</dbReference>
<dbReference type="InterPro" id="IPR021994">
    <property type="entry name" value="DUF3592"/>
</dbReference>
<dbReference type="EMBL" id="JAWSTH010000160">
    <property type="protein sequence ID" value="MDW5598639.1"/>
    <property type="molecule type" value="Genomic_DNA"/>
</dbReference>
<keyword evidence="3" id="KW-1185">Reference proteome</keyword>
<gene>
    <name evidence="2" type="ORF">R7226_30035</name>
</gene>
<reference evidence="2 3" key="2">
    <citation type="submission" date="2023-10" db="EMBL/GenBank/DDBJ databases">
        <authorList>
            <person name="Han X.F."/>
        </authorList>
    </citation>
    <scope>NUCLEOTIDE SEQUENCE [LARGE SCALE GENOMIC DNA]</scope>
    <source>
        <strain evidence="2 3">KCTC 39840</strain>
    </source>
</reference>
<comment type="caution">
    <text evidence="2">The sequence shown here is derived from an EMBL/GenBank/DDBJ whole genome shotgun (WGS) entry which is preliminary data.</text>
</comment>
<protein>
    <submittedName>
        <fullName evidence="2">DUF3592 domain-containing protein</fullName>
    </submittedName>
</protein>
<accession>A0ABU4I2Z6</accession>
<dbReference type="Pfam" id="PF12158">
    <property type="entry name" value="DUF3592"/>
    <property type="match status" value="1"/>
</dbReference>
<name>A0ABU4I2Z6_9ACTN</name>